<dbReference type="InterPro" id="IPR011006">
    <property type="entry name" value="CheY-like_superfamily"/>
</dbReference>
<evidence type="ECO:0000259" key="5">
    <source>
        <dbReference type="PROSITE" id="PS01124"/>
    </source>
</evidence>
<dbReference type="PANTHER" id="PTHR43280">
    <property type="entry name" value="ARAC-FAMILY TRANSCRIPTIONAL REGULATOR"/>
    <property type="match status" value="1"/>
</dbReference>
<dbReference type="SMART" id="SM00448">
    <property type="entry name" value="REC"/>
    <property type="match status" value="1"/>
</dbReference>
<dbReference type="SMART" id="SM00342">
    <property type="entry name" value="HTH_ARAC"/>
    <property type="match status" value="1"/>
</dbReference>
<dbReference type="InterPro" id="IPR018060">
    <property type="entry name" value="HTH_AraC"/>
</dbReference>
<dbReference type="PROSITE" id="PS01124">
    <property type="entry name" value="HTH_ARAC_FAMILY_2"/>
    <property type="match status" value="1"/>
</dbReference>
<dbReference type="RefSeq" id="WP_161694710.1">
    <property type="nucleotide sequence ID" value="NZ_JAAAMU010000002.1"/>
</dbReference>
<dbReference type="InterPro" id="IPR018062">
    <property type="entry name" value="HTH_AraC-typ_CS"/>
</dbReference>
<name>A0A7X4YKQ4_9BACL</name>
<dbReference type="PROSITE" id="PS00041">
    <property type="entry name" value="HTH_ARAC_FAMILY_1"/>
    <property type="match status" value="1"/>
</dbReference>
<evidence type="ECO:0000313" key="7">
    <source>
        <dbReference type="EMBL" id="NBC68165.1"/>
    </source>
</evidence>
<comment type="caution">
    <text evidence="7">The sequence shown here is derived from an EMBL/GenBank/DDBJ whole genome shotgun (WGS) entry which is preliminary data.</text>
</comment>
<evidence type="ECO:0000256" key="2">
    <source>
        <dbReference type="ARBA" id="ARBA00023125"/>
    </source>
</evidence>
<dbReference type="CDD" id="cd17536">
    <property type="entry name" value="REC_YesN-like"/>
    <property type="match status" value="1"/>
</dbReference>
<evidence type="ECO:0000256" key="1">
    <source>
        <dbReference type="ARBA" id="ARBA00023015"/>
    </source>
</evidence>
<dbReference type="Proteomes" id="UP000558113">
    <property type="component" value="Unassembled WGS sequence"/>
</dbReference>
<dbReference type="InterPro" id="IPR001789">
    <property type="entry name" value="Sig_transdc_resp-reg_receiver"/>
</dbReference>
<keyword evidence="2" id="KW-0238">DNA-binding</keyword>
<feature type="domain" description="HTH araC/xylS-type" evidence="5">
    <location>
        <begin position="146"/>
        <end position="244"/>
    </location>
</feature>
<sequence length="251" mass="28471">MVLRILIADDEPIERKVIEKIIADSELPAVVAGGATSGSEAIPLAEELRPDLIFMDIRMPGMNGLDAAALIQQSNPGAIIAIVTAFDEFAYAKRAIDIRLDYFLLKPIEKSEIIRIIEEAILRVQPAARAEEQVPAAGPQQIRLAREIARYVREHYAEPLSLDTLERELNRSHQYMNRAFKAVHRLPIMQFLTEHRLERAKMLLGQTDFTLGRIAEETGFYDASHLGQTFKRQEGVTPQQYRQQWLAKQRG</sequence>
<dbReference type="PROSITE" id="PS50110">
    <property type="entry name" value="RESPONSE_REGULATORY"/>
    <property type="match status" value="1"/>
</dbReference>
<protein>
    <submittedName>
        <fullName evidence="7">Response regulator</fullName>
    </submittedName>
</protein>
<keyword evidence="1" id="KW-0805">Transcription regulation</keyword>
<evidence type="ECO:0000259" key="6">
    <source>
        <dbReference type="PROSITE" id="PS50110"/>
    </source>
</evidence>
<dbReference type="EMBL" id="JAAAMU010000002">
    <property type="protein sequence ID" value="NBC68165.1"/>
    <property type="molecule type" value="Genomic_DNA"/>
</dbReference>
<feature type="domain" description="Response regulatory" evidence="6">
    <location>
        <begin position="4"/>
        <end position="121"/>
    </location>
</feature>
<dbReference type="SUPFAM" id="SSF52172">
    <property type="entry name" value="CheY-like"/>
    <property type="match status" value="1"/>
</dbReference>
<keyword evidence="8" id="KW-1185">Reference proteome</keyword>
<keyword evidence="4" id="KW-0597">Phosphoprotein</keyword>
<dbReference type="PANTHER" id="PTHR43280:SF2">
    <property type="entry name" value="HTH-TYPE TRANSCRIPTIONAL REGULATOR EXSA"/>
    <property type="match status" value="1"/>
</dbReference>
<dbReference type="SUPFAM" id="SSF46689">
    <property type="entry name" value="Homeodomain-like"/>
    <property type="match status" value="2"/>
</dbReference>
<evidence type="ECO:0000256" key="4">
    <source>
        <dbReference type="PROSITE-ProRule" id="PRU00169"/>
    </source>
</evidence>
<dbReference type="Gene3D" id="3.40.50.2300">
    <property type="match status" value="1"/>
</dbReference>
<dbReference type="GO" id="GO:0003700">
    <property type="term" value="F:DNA-binding transcription factor activity"/>
    <property type="evidence" value="ECO:0007669"/>
    <property type="project" value="InterPro"/>
</dbReference>
<keyword evidence="3" id="KW-0804">Transcription</keyword>
<dbReference type="OrthoDB" id="1699at2"/>
<reference evidence="7 8" key="1">
    <citation type="submission" date="2020-01" db="EMBL/GenBank/DDBJ databases">
        <title>Paenibacillus soybeanensis sp. nov. isolated from the nodules of soybean (Glycine max(L.) Merr).</title>
        <authorList>
            <person name="Wang H."/>
        </authorList>
    </citation>
    <scope>NUCLEOTIDE SEQUENCE [LARGE SCALE GENOMIC DNA]</scope>
    <source>
        <strain evidence="7 8">DSM 23054</strain>
    </source>
</reference>
<feature type="modified residue" description="4-aspartylphosphate" evidence="4">
    <location>
        <position position="56"/>
    </location>
</feature>
<dbReference type="InterPro" id="IPR009057">
    <property type="entry name" value="Homeodomain-like_sf"/>
</dbReference>
<proteinExistence type="predicted"/>
<dbReference type="AlphaFoldDB" id="A0A7X4YKQ4"/>
<dbReference type="Gene3D" id="1.10.10.60">
    <property type="entry name" value="Homeodomain-like"/>
    <property type="match status" value="1"/>
</dbReference>
<dbReference type="GO" id="GO:0000160">
    <property type="term" value="P:phosphorelay signal transduction system"/>
    <property type="evidence" value="ECO:0007669"/>
    <property type="project" value="InterPro"/>
</dbReference>
<evidence type="ECO:0000313" key="8">
    <source>
        <dbReference type="Proteomes" id="UP000558113"/>
    </source>
</evidence>
<accession>A0A7X4YKQ4</accession>
<gene>
    <name evidence="7" type="ORF">GT003_04035</name>
</gene>
<dbReference type="Pfam" id="PF00072">
    <property type="entry name" value="Response_reg"/>
    <property type="match status" value="1"/>
</dbReference>
<dbReference type="GO" id="GO:0043565">
    <property type="term" value="F:sequence-specific DNA binding"/>
    <property type="evidence" value="ECO:0007669"/>
    <property type="project" value="InterPro"/>
</dbReference>
<dbReference type="Pfam" id="PF12833">
    <property type="entry name" value="HTH_18"/>
    <property type="match status" value="1"/>
</dbReference>
<evidence type="ECO:0000256" key="3">
    <source>
        <dbReference type="ARBA" id="ARBA00023163"/>
    </source>
</evidence>
<organism evidence="7 8">
    <name type="scientific">Paenibacillus sacheonensis</name>
    <dbReference type="NCBI Taxonomy" id="742054"/>
    <lineage>
        <taxon>Bacteria</taxon>
        <taxon>Bacillati</taxon>
        <taxon>Bacillota</taxon>
        <taxon>Bacilli</taxon>
        <taxon>Bacillales</taxon>
        <taxon>Paenibacillaceae</taxon>
        <taxon>Paenibacillus</taxon>
    </lineage>
</organism>